<evidence type="ECO:0000313" key="1">
    <source>
        <dbReference type="EMBL" id="SCC53783.1"/>
    </source>
</evidence>
<reference evidence="2" key="1">
    <citation type="submission" date="2016-08" db="EMBL/GenBank/DDBJ databases">
        <authorList>
            <person name="Loux V."/>
            <person name="Rue O."/>
        </authorList>
    </citation>
    <scope>NUCLEOTIDE SEQUENCE [LARGE SCALE GENOMIC DNA]</scope>
    <source>
        <strain evidence="2">INRA Bc05-F1</strain>
    </source>
</reference>
<dbReference type="EMBL" id="FMBE01000014">
    <property type="protein sequence ID" value="SCC53783.1"/>
    <property type="molecule type" value="Genomic_DNA"/>
</dbReference>
<dbReference type="Proteomes" id="UP000196052">
    <property type="component" value="Unassembled WGS sequence"/>
</dbReference>
<dbReference type="AlphaFoldDB" id="A0A1C4FDR5"/>
<name>A0A1C4FDR5_9BACI</name>
<gene>
    <name evidence="1" type="ORF">BC05F1_04285</name>
</gene>
<organism evidence="1 2">
    <name type="scientific">Bacillus wiedmannii</name>
    <dbReference type="NCBI Taxonomy" id="1890302"/>
    <lineage>
        <taxon>Bacteria</taxon>
        <taxon>Bacillati</taxon>
        <taxon>Bacillota</taxon>
        <taxon>Bacilli</taxon>
        <taxon>Bacillales</taxon>
        <taxon>Bacillaceae</taxon>
        <taxon>Bacillus</taxon>
        <taxon>Bacillus cereus group</taxon>
    </lineage>
</organism>
<sequence>MDEEQFAQYIERLSTASV</sequence>
<accession>A0A1C4FDR5</accession>
<protein>
    <submittedName>
        <fullName evidence="1">Uncharacterized protein</fullName>
    </submittedName>
</protein>
<evidence type="ECO:0000313" key="2">
    <source>
        <dbReference type="Proteomes" id="UP000196052"/>
    </source>
</evidence>
<proteinExistence type="predicted"/>